<feature type="compositionally biased region" description="Pro residues" evidence="1">
    <location>
        <begin position="278"/>
        <end position="294"/>
    </location>
</feature>
<name>A0A915NQ61_9BILA</name>
<reference evidence="3" key="1">
    <citation type="submission" date="2022-11" db="UniProtKB">
        <authorList>
            <consortium name="WormBaseParasite"/>
        </authorList>
    </citation>
    <scope>IDENTIFICATION</scope>
</reference>
<accession>A0A915NQ61</accession>
<keyword evidence="2" id="KW-1185">Reference proteome</keyword>
<dbReference type="AlphaFoldDB" id="A0A915NQ61"/>
<evidence type="ECO:0000313" key="2">
    <source>
        <dbReference type="Proteomes" id="UP000887560"/>
    </source>
</evidence>
<feature type="compositionally biased region" description="Pro residues" evidence="1">
    <location>
        <begin position="303"/>
        <end position="333"/>
    </location>
</feature>
<organism evidence="2 3">
    <name type="scientific">Meloidogyne floridensis</name>
    <dbReference type="NCBI Taxonomy" id="298350"/>
    <lineage>
        <taxon>Eukaryota</taxon>
        <taxon>Metazoa</taxon>
        <taxon>Ecdysozoa</taxon>
        <taxon>Nematoda</taxon>
        <taxon>Chromadorea</taxon>
        <taxon>Rhabditida</taxon>
        <taxon>Tylenchina</taxon>
        <taxon>Tylenchomorpha</taxon>
        <taxon>Tylenchoidea</taxon>
        <taxon>Meloidogynidae</taxon>
        <taxon>Meloidogyninae</taxon>
        <taxon>Meloidogyne</taxon>
    </lineage>
</organism>
<protein>
    <submittedName>
        <fullName evidence="3">Uncharacterized protein</fullName>
    </submittedName>
</protein>
<evidence type="ECO:0000313" key="3">
    <source>
        <dbReference type="WBParaSite" id="scf7180000420922.g5933"/>
    </source>
</evidence>
<evidence type="ECO:0000256" key="1">
    <source>
        <dbReference type="SAM" id="MobiDB-lite"/>
    </source>
</evidence>
<feature type="compositionally biased region" description="Basic and acidic residues" evidence="1">
    <location>
        <begin position="344"/>
        <end position="354"/>
    </location>
</feature>
<feature type="region of interest" description="Disordered" evidence="1">
    <location>
        <begin position="216"/>
        <end position="409"/>
    </location>
</feature>
<feature type="compositionally biased region" description="Acidic residues" evidence="1">
    <location>
        <begin position="369"/>
        <end position="385"/>
    </location>
</feature>
<feature type="compositionally biased region" description="Low complexity" evidence="1">
    <location>
        <begin position="260"/>
        <end position="277"/>
    </location>
</feature>
<sequence length="409" mass="45507">MVMVPESEYLTLLNMIKGGDFLQNEKAQANMEIKNTLEDPKLSEDVKAKKYNWLYKKRRQLKHELENRPQKVIIDDSKANAPEVAPYLQEAATTTPKSKLIPKKVPAESNSKSEYQTDSEPTTSKQTKRRNITPFNGIISRRYSKELENYVKDNAEKFRIRKNGSFESNVKGRLVKNSNFTEVLEYVQGEISSPPKGFSFLFNRLSKDPLVKEMIKETKGESSTEESLTEDNQSGSGKRKKRVLVKVTPINSPAPPTPETPVEAPPTQETPVTSPIIEAPPIPETPVEAPPTPETPVTRPIIEAPPTPVTSPIIEAPPTPGESPISAAPPTPETPVTTSLNAEKQPESNDKTPLDGKITPLTYTNEETTIIEEDTEEENTQEETLQESQTIEDKAEELSPPLAEEDPVN</sequence>
<feature type="region of interest" description="Disordered" evidence="1">
    <location>
        <begin position="89"/>
        <end position="134"/>
    </location>
</feature>
<dbReference type="WBParaSite" id="scf7180000420922.g5933">
    <property type="protein sequence ID" value="scf7180000420922.g5933"/>
    <property type="gene ID" value="scf7180000420922.g5933"/>
</dbReference>
<proteinExistence type="predicted"/>
<feature type="compositionally biased region" description="Polar residues" evidence="1">
    <location>
        <begin position="108"/>
        <end position="125"/>
    </location>
</feature>
<dbReference type="Proteomes" id="UP000887560">
    <property type="component" value="Unplaced"/>
</dbReference>